<dbReference type="InterPro" id="IPR045386">
    <property type="entry name" value="DUF6525"/>
</dbReference>
<proteinExistence type="predicted"/>
<dbReference type="OrthoDB" id="7658988at2"/>
<evidence type="ECO:0000313" key="2">
    <source>
        <dbReference type="Proteomes" id="UP000049455"/>
    </source>
</evidence>
<reference evidence="1 2" key="1">
    <citation type="submission" date="2015-09" db="EMBL/GenBank/DDBJ databases">
        <authorList>
            <person name="Jackson K.R."/>
            <person name="Lunt B.L."/>
            <person name="Fisher J.N.B."/>
            <person name="Gardner A.V."/>
            <person name="Bailey M.E."/>
            <person name="Deus L.M."/>
            <person name="Earl A.S."/>
            <person name="Gibby P.D."/>
            <person name="Hartmann K.A."/>
            <person name="Liu J.E."/>
            <person name="Manci A.M."/>
            <person name="Nielsen D.A."/>
            <person name="Solomon M.B."/>
            <person name="Breakwell D.P."/>
            <person name="Burnett S.H."/>
            <person name="Grose J.H."/>
        </authorList>
    </citation>
    <scope>NUCLEOTIDE SEQUENCE [LARGE SCALE GENOMIC DNA]</scope>
    <source>
        <strain evidence="1 2">CECT 7799</strain>
    </source>
</reference>
<dbReference type="RefSeq" id="WP_055663063.1">
    <property type="nucleotide sequence ID" value="NZ_CYPR01000096.1"/>
</dbReference>
<dbReference type="EMBL" id="CYPR01000096">
    <property type="protein sequence ID" value="CUH38794.1"/>
    <property type="molecule type" value="Genomic_DNA"/>
</dbReference>
<organism evidence="1 2">
    <name type="scientific">Jannaschia seosinensis</name>
    <dbReference type="NCBI Taxonomy" id="313367"/>
    <lineage>
        <taxon>Bacteria</taxon>
        <taxon>Pseudomonadati</taxon>
        <taxon>Pseudomonadota</taxon>
        <taxon>Alphaproteobacteria</taxon>
        <taxon>Rhodobacterales</taxon>
        <taxon>Roseobacteraceae</taxon>
        <taxon>Jannaschia</taxon>
    </lineage>
</organism>
<accession>A0A0M7BAE4</accession>
<keyword evidence="2" id="KW-1185">Reference proteome</keyword>
<evidence type="ECO:0000313" key="1">
    <source>
        <dbReference type="EMBL" id="CUH38794.1"/>
    </source>
</evidence>
<protein>
    <submittedName>
        <fullName evidence="1">Uncharacterized protein</fullName>
    </submittedName>
</protein>
<name>A0A0M7BAE4_9RHOB</name>
<dbReference type="Pfam" id="PF20135">
    <property type="entry name" value="DUF6525"/>
    <property type="match status" value="1"/>
</dbReference>
<sequence>MTRRSDPRNVNPLRQMAERRRTMAEYDALPEALRGWLAEARLQWDPVSARRAWRRAMWTSMGRRRAALAYMDRLEAEALARDGLEP</sequence>
<dbReference type="Proteomes" id="UP000049455">
    <property type="component" value="Unassembled WGS sequence"/>
</dbReference>
<gene>
    <name evidence="1" type="ORF">JSE7799_01511</name>
</gene>
<dbReference type="AlphaFoldDB" id="A0A0M7BAE4"/>